<dbReference type="SUPFAM" id="SSF53474">
    <property type="entry name" value="alpha/beta-Hydrolases"/>
    <property type="match status" value="1"/>
</dbReference>
<evidence type="ECO:0000313" key="11">
    <source>
        <dbReference type="Proteomes" id="UP000708148"/>
    </source>
</evidence>
<gene>
    <name evidence="10" type="ORF">OSTQU699_LOCUS2372</name>
</gene>
<evidence type="ECO:0000256" key="3">
    <source>
        <dbReference type="ARBA" id="ARBA00022670"/>
    </source>
</evidence>
<keyword evidence="5 7" id="KW-0720">Serine protease</keyword>
<evidence type="ECO:0000256" key="7">
    <source>
        <dbReference type="RuleBase" id="RU368024"/>
    </source>
</evidence>
<evidence type="ECO:0000256" key="4">
    <source>
        <dbReference type="ARBA" id="ARBA00022801"/>
    </source>
</evidence>
<dbReference type="InterPro" id="IPR029058">
    <property type="entry name" value="AB_hydrolase_fold"/>
</dbReference>
<dbReference type="Gene3D" id="3.40.50.1820">
    <property type="entry name" value="alpha/beta hydrolase"/>
    <property type="match status" value="1"/>
</dbReference>
<evidence type="ECO:0000256" key="2">
    <source>
        <dbReference type="ARBA" id="ARBA00005228"/>
    </source>
</evidence>
<keyword evidence="4 7" id="KW-0378">Hydrolase</keyword>
<dbReference type="InterPro" id="IPR001375">
    <property type="entry name" value="Peptidase_S9_cat"/>
</dbReference>
<dbReference type="Pfam" id="PF02897">
    <property type="entry name" value="Peptidase_S9_N"/>
    <property type="match status" value="1"/>
</dbReference>
<organism evidence="10 11">
    <name type="scientific">Ostreobium quekettii</name>
    <dbReference type="NCBI Taxonomy" id="121088"/>
    <lineage>
        <taxon>Eukaryota</taxon>
        <taxon>Viridiplantae</taxon>
        <taxon>Chlorophyta</taxon>
        <taxon>core chlorophytes</taxon>
        <taxon>Ulvophyceae</taxon>
        <taxon>TCBD clade</taxon>
        <taxon>Bryopsidales</taxon>
        <taxon>Ostreobineae</taxon>
        <taxon>Ostreobiaceae</taxon>
        <taxon>Ostreobium</taxon>
    </lineage>
</organism>
<dbReference type="EMBL" id="CAJHUC010000591">
    <property type="protein sequence ID" value="CAD7697011.1"/>
    <property type="molecule type" value="Genomic_DNA"/>
</dbReference>
<name>A0A8S1IRV9_9CHLO</name>
<protein>
    <recommendedName>
        <fullName evidence="7">Prolyl endopeptidase</fullName>
        <ecNumber evidence="7">3.4.21.-</ecNumber>
    </recommendedName>
</protein>
<proteinExistence type="inferred from homology"/>
<dbReference type="GO" id="GO:0006508">
    <property type="term" value="P:proteolysis"/>
    <property type="evidence" value="ECO:0007669"/>
    <property type="project" value="UniProtKB-KW"/>
</dbReference>
<comment type="caution">
    <text evidence="10">The sequence shown here is derived from an EMBL/GenBank/DDBJ whole genome shotgun (WGS) entry which is preliminary data.</text>
</comment>
<dbReference type="InterPro" id="IPR002470">
    <property type="entry name" value="Peptidase_S9A"/>
</dbReference>
<evidence type="ECO:0000259" key="9">
    <source>
        <dbReference type="Pfam" id="PF02897"/>
    </source>
</evidence>
<dbReference type="PANTHER" id="PTHR11757">
    <property type="entry name" value="PROTEASE FAMILY S9A OLIGOPEPTIDASE"/>
    <property type="match status" value="1"/>
</dbReference>
<dbReference type="EC" id="3.4.21.-" evidence="7"/>
<evidence type="ECO:0000259" key="8">
    <source>
        <dbReference type="Pfam" id="PF00326"/>
    </source>
</evidence>
<dbReference type="OrthoDB" id="248387at2759"/>
<dbReference type="SUPFAM" id="SSF50993">
    <property type="entry name" value="Peptidase/esterase 'gauge' domain"/>
    <property type="match status" value="1"/>
</dbReference>
<dbReference type="GO" id="GO:0004252">
    <property type="term" value="F:serine-type endopeptidase activity"/>
    <property type="evidence" value="ECO:0007669"/>
    <property type="project" value="UniProtKB-UniRule"/>
</dbReference>
<reference evidence="10" key="1">
    <citation type="submission" date="2020-12" db="EMBL/GenBank/DDBJ databases">
        <authorList>
            <person name="Iha C."/>
        </authorList>
    </citation>
    <scope>NUCLEOTIDE SEQUENCE</scope>
</reference>
<dbReference type="Gene3D" id="2.130.10.120">
    <property type="entry name" value="Prolyl oligopeptidase, N-terminal domain"/>
    <property type="match status" value="1"/>
</dbReference>
<dbReference type="InterPro" id="IPR051543">
    <property type="entry name" value="Serine_Peptidase_S9A"/>
</dbReference>
<dbReference type="InterPro" id="IPR023302">
    <property type="entry name" value="Pept_S9A_N"/>
</dbReference>
<dbReference type="PRINTS" id="PR00862">
    <property type="entry name" value="PROLIGOPTASE"/>
</dbReference>
<dbReference type="FunFam" id="3.40.50.1820:FF:000005">
    <property type="entry name" value="Prolyl endopeptidase"/>
    <property type="match status" value="1"/>
</dbReference>
<comment type="catalytic activity">
    <reaction evidence="1">
        <text>Hydrolysis of Pro-|-Xaa &gt;&gt; Ala-|-Xaa in oligopeptides.</text>
        <dbReference type="EC" id="3.4.21.26"/>
    </reaction>
</comment>
<dbReference type="Proteomes" id="UP000708148">
    <property type="component" value="Unassembled WGS sequence"/>
</dbReference>
<comment type="similarity">
    <text evidence="2 7">Belongs to the peptidase S9A family.</text>
</comment>
<evidence type="ECO:0000256" key="1">
    <source>
        <dbReference type="ARBA" id="ARBA00001070"/>
    </source>
</evidence>
<feature type="domain" description="Peptidase S9A N-terminal" evidence="9">
    <location>
        <begin position="102"/>
        <end position="522"/>
    </location>
</feature>
<dbReference type="AlphaFoldDB" id="A0A8S1IRV9"/>
<dbReference type="Pfam" id="PF00326">
    <property type="entry name" value="Peptidase_S9"/>
    <property type="match status" value="1"/>
</dbReference>
<comment type="function">
    <text evidence="6">Serine peptidase whose precise substrate specificity remains unclear. Does not cleave peptides after a arginine or lysine residue. Regulates trans-Golgi network morphology and sorting by regulating the membrane binding of the AP-1 complex. May play a role in the regulation of synaptic vesicle exocytosis.</text>
</comment>
<keyword evidence="11" id="KW-1185">Reference proteome</keyword>
<evidence type="ECO:0000256" key="6">
    <source>
        <dbReference type="ARBA" id="ARBA00045448"/>
    </source>
</evidence>
<feature type="domain" description="Peptidase S9 prolyl oligopeptidase catalytic" evidence="8">
    <location>
        <begin position="585"/>
        <end position="798"/>
    </location>
</feature>
<evidence type="ECO:0000256" key="5">
    <source>
        <dbReference type="ARBA" id="ARBA00022825"/>
    </source>
</evidence>
<sequence length="807" mass="90850">MAGPLKLTTGVASGLLAGWVFGRAKPKRSIESVLNGNYEWMSPAQRKLVGQLMALGQDHLFCQWPPPGVKDNQKLKLLEDAAACLKGIPGALEEARLDILEPPVAEKRPHRMEIHGDVRDDPYYWMRDDERKDPAVLDHLKRENDYAKAAMADSEGLQEELFREMKGRIKEDDQSAPQRDGPYFYYSRTLEGKQYSVHCRRKIPRGMGAPSEADEMDTSIQEEILLDENVQAAKCPFYDVGCVCVSPNDKLMAYTEDLSGNAKYTLHVKDLETGGELLQTPIHNLADQVTWAMDNRTIFYVTQDKQFRANKVWRLTLGANGNQSTLVFNEEDEAFMVTVSRSRDDKMIMIWTASAVTSEIMYLDAGAPTGSWSVLLPRTPNVEYTAKHRDGYFYCDIRDERRPNSELIVMAVGRPDQQKVLIPHRYDVKLECFCLSENHLAVFERSNALQSARIFRLPSGGGMPNLPAKTSELQFEEPAYELMPGGQGEFRSDILRIVYSSLTTPASVIDCNMTTGKRCTKKVQAVLGDFNSANYKSERLWATAPDMTDIPISLVYRKDLVKLDASAPLLLLAYGSYEVAETPCFSMSMLSLLDRGFIYAIAHVRGGGEMGRHWYEDGKYLRKKNTFTDTIACAEHLIKSKYCKRDGLCLTGRSAGGMTAGAVLNMRPDLFSAALIEVPFVDVLTTMLDESIPLTTTELEEWGNPKEKRYYDYMKSYSPMDNVVKQEYPDVLVTTGLHDPNVCYWEPAKYAAKLREYNTGNGVVLLHCDMHAGHHSKSGRFDVLKEAAFKFAFLLKVHKSLLTKPSS</sequence>
<dbReference type="PANTHER" id="PTHR11757:SF19">
    <property type="entry name" value="PROLYL ENDOPEPTIDASE-LIKE"/>
    <property type="match status" value="1"/>
</dbReference>
<evidence type="ECO:0000313" key="10">
    <source>
        <dbReference type="EMBL" id="CAD7697011.1"/>
    </source>
</evidence>
<accession>A0A8S1IRV9</accession>
<keyword evidence="3 7" id="KW-0645">Protease</keyword>